<evidence type="ECO:0000313" key="2">
    <source>
        <dbReference type="EMBL" id="GHP00885.1"/>
    </source>
</evidence>
<evidence type="ECO:0000256" key="1">
    <source>
        <dbReference type="SAM" id="MobiDB-lite"/>
    </source>
</evidence>
<feature type="compositionally biased region" description="Polar residues" evidence="1">
    <location>
        <begin position="405"/>
        <end position="418"/>
    </location>
</feature>
<dbReference type="EMBL" id="BNJK01000003">
    <property type="protein sequence ID" value="GHP00885.1"/>
    <property type="molecule type" value="Genomic_DNA"/>
</dbReference>
<comment type="caution">
    <text evidence="2">The sequence shown here is derived from an EMBL/GenBank/DDBJ whole genome shotgun (WGS) entry which is preliminary data.</text>
</comment>
<dbReference type="AlphaFoldDB" id="A0A8J3N766"/>
<evidence type="ECO:0000313" key="3">
    <source>
        <dbReference type="Proteomes" id="UP000597444"/>
    </source>
</evidence>
<keyword evidence="3" id="KW-1185">Reference proteome</keyword>
<dbReference type="Proteomes" id="UP000597444">
    <property type="component" value="Unassembled WGS sequence"/>
</dbReference>
<protein>
    <submittedName>
        <fullName evidence="2">Uncharacterized protein</fullName>
    </submittedName>
</protein>
<name>A0A8J3N766_9CHLR</name>
<sequence length="425" mass="47304">MHHETPLIPLSILRTGDVKQRLLFGSSPVEFHAGANKAANKAVRLLSAVQRAGVLAPQVCLGQAHITHTLSGNCFIELSIPERAATWYVHPCFLAPRQLDGQKQAMPPMSQERFDPACQVITIGMCLFGASSVLVHTRRHTSHHLTNAYEMAAIDSPITRIQINPQLHPYEIETLRRFTSFLRQALPPNRQMVIHFHIPTIEYWLFALSVYEAGLFDPHLMLQWFDAVERRATAITTFFTRMAPQGATVRVVSPLSPLKELLRHWIGCGERHVRSNMLDVLTAHPAWSALLGTVVALAQPEQAVQSRKAVTRKPLDHLDGIDIGHLSYVMTQANALDESNGSVIHLYGPEELPILLHTTKLLRRAPAAKAFLGLYVHPQVLVPPGKGLYGKHLLFWLNEGRDDATTQQGEDGNLSTSLHEVETSV</sequence>
<dbReference type="RefSeq" id="WP_220211455.1">
    <property type="nucleotide sequence ID" value="NZ_BNJK01000003.1"/>
</dbReference>
<accession>A0A8J3N766</accession>
<feature type="region of interest" description="Disordered" evidence="1">
    <location>
        <begin position="405"/>
        <end position="425"/>
    </location>
</feature>
<reference evidence="2" key="1">
    <citation type="submission" date="2020-10" db="EMBL/GenBank/DDBJ databases">
        <title>Taxonomic study of unclassified bacteria belonging to the class Ktedonobacteria.</title>
        <authorList>
            <person name="Yabe S."/>
            <person name="Wang C.M."/>
            <person name="Zheng Y."/>
            <person name="Sakai Y."/>
            <person name="Cavaletti L."/>
            <person name="Monciardini P."/>
            <person name="Donadio S."/>
        </authorList>
    </citation>
    <scope>NUCLEOTIDE SEQUENCE</scope>
    <source>
        <strain evidence="2">ID150040</strain>
    </source>
</reference>
<organism evidence="2 3">
    <name type="scientific">Reticulibacter mediterranei</name>
    <dbReference type="NCBI Taxonomy" id="2778369"/>
    <lineage>
        <taxon>Bacteria</taxon>
        <taxon>Bacillati</taxon>
        <taxon>Chloroflexota</taxon>
        <taxon>Ktedonobacteria</taxon>
        <taxon>Ktedonobacterales</taxon>
        <taxon>Reticulibacteraceae</taxon>
        <taxon>Reticulibacter</taxon>
    </lineage>
</organism>
<proteinExistence type="predicted"/>
<gene>
    <name evidence="2" type="ORF">KSF_109320</name>
</gene>